<dbReference type="InterPro" id="IPR026507">
    <property type="entry name" value="PIRC1/2"/>
</dbReference>
<name>A0AA97KH15_EUBMA</name>
<organism evidence="5 6">
    <name type="scientific">Eublepharis macularius</name>
    <name type="common">Leopard gecko</name>
    <name type="synonym">Cyrtodactylus macularius</name>
    <dbReference type="NCBI Taxonomy" id="481883"/>
    <lineage>
        <taxon>Eukaryota</taxon>
        <taxon>Metazoa</taxon>
        <taxon>Chordata</taxon>
        <taxon>Craniata</taxon>
        <taxon>Vertebrata</taxon>
        <taxon>Euteleostomi</taxon>
        <taxon>Lepidosauria</taxon>
        <taxon>Squamata</taxon>
        <taxon>Bifurcata</taxon>
        <taxon>Gekkota</taxon>
        <taxon>Eublepharidae</taxon>
        <taxon>Eublepharinae</taxon>
        <taxon>Eublepharis</taxon>
    </lineage>
</organism>
<dbReference type="PANTHER" id="PTHR20899:SF4">
    <property type="entry name" value="PIERCER OF MICROTUBULE WALL 2 PROTEIN"/>
    <property type="match status" value="1"/>
</dbReference>
<dbReference type="Proteomes" id="UP001190640">
    <property type="component" value="Chromosome 18"/>
</dbReference>
<dbReference type="GeneID" id="129345215"/>
<dbReference type="KEGG" id="emc:129345215"/>
<evidence type="ECO:0000256" key="3">
    <source>
        <dbReference type="ARBA" id="ARBA00023212"/>
    </source>
</evidence>
<evidence type="ECO:0000313" key="6">
    <source>
        <dbReference type="RefSeq" id="XP_054858205.1"/>
    </source>
</evidence>
<protein>
    <submittedName>
        <fullName evidence="6">Piercer of microtubule wall 2 protein</fullName>
    </submittedName>
</protein>
<dbReference type="AlphaFoldDB" id="A0AA97KH15"/>
<evidence type="ECO:0000256" key="1">
    <source>
        <dbReference type="ARBA" id="ARBA00004430"/>
    </source>
</evidence>
<dbReference type="Pfam" id="PF14892">
    <property type="entry name" value="PIRC1_2"/>
    <property type="match status" value="1"/>
</dbReference>
<dbReference type="RefSeq" id="XP_054858205.1">
    <property type="nucleotide sequence ID" value="XM_055002230.1"/>
</dbReference>
<reference evidence="6" key="1">
    <citation type="submission" date="2025-08" db="UniProtKB">
        <authorList>
            <consortium name="RefSeq"/>
        </authorList>
    </citation>
    <scope>IDENTIFICATION</scope>
    <source>
        <tissue evidence="6">Blood</tissue>
    </source>
</reference>
<evidence type="ECO:0000313" key="5">
    <source>
        <dbReference type="Proteomes" id="UP001190640"/>
    </source>
</evidence>
<keyword evidence="4" id="KW-0966">Cell projection</keyword>
<keyword evidence="3" id="KW-0206">Cytoskeleton</keyword>
<keyword evidence="2" id="KW-0963">Cytoplasm</keyword>
<dbReference type="CTD" id="145788"/>
<comment type="subcellular location">
    <subcellularLocation>
        <location evidence="1">Cytoplasm</location>
        <location evidence="1">Cytoskeleton</location>
        <location evidence="1">Cilium axoneme</location>
    </subcellularLocation>
</comment>
<evidence type="ECO:0000256" key="2">
    <source>
        <dbReference type="ARBA" id="ARBA00022490"/>
    </source>
</evidence>
<dbReference type="GO" id="GO:0005879">
    <property type="term" value="C:axonemal microtubule"/>
    <property type="evidence" value="ECO:0007669"/>
    <property type="project" value="InterPro"/>
</dbReference>
<keyword evidence="5" id="KW-1185">Reference proteome</keyword>
<gene>
    <name evidence="6" type="primary">PIERCE2</name>
</gene>
<sequence>MAAPPETRERPCASPGNPVFSCVLDAAARGPGACPREPRLLLYRTTAADYGALPPTAATAPCRHFPRDSALTDHLLVCGRNPASRLNTALDKGPLCP</sequence>
<proteinExistence type="predicted"/>
<evidence type="ECO:0000256" key="4">
    <source>
        <dbReference type="ARBA" id="ARBA00023273"/>
    </source>
</evidence>
<accession>A0AA97KH15</accession>
<dbReference type="PANTHER" id="PTHR20899">
    <property type="entry name" value="PIERCE HOMOLOG"/>
    <property type="match status" value="1"/>
</dbReference>
<dbReference type="GO" id="GO:0035082">
    <property type="term" value="P:axoneme assembly"/>
    <property type="evidence" value="ECO:0007669"/>
    <property type="project" value="InterPro"/>
</dbReference>